<accession>A0A485AH53</accession>
<feature type="domain" description="YHS" evidence="2">
    <location>
        <begin position="421"/>
        <end position="466"/>
    </location>
</feature>
<evidence type="ECO:0000259" key="2">
    <source>
        <dbReference type="Pfam" id="PF04945"/>
    </source>
</evidence>
<keyword evidence="1" id="KW-1133">Transmembrane helix</keyword>
<evidence type="ECO:0000256" key="1">
    <source>
        <dbReference type="SAM" id="Phobius"/>
    </source>
</evidence>
<keyword evidence="1" id="KW-0472">Membrane</keyword>
<feature type="transmembrane region" description="Helical" evidence="1">
    <location>
        <begin position="135"/>
        <end position="157"/>
    </location>
</feature>
<dbReference type="AlphaFoldDB" id="A0A485AH53"/>
<dbReference type="Pfam" id="PF10080">
    <property type="entry name" value="FtrD-like"/>
    <property type="match status" value="1"/>
</dbReference>
<dbReference type="EMBL" id="CAADJE010000017">
    <property type="protein sequence ID" value="VFS60867.1"/>
    <property type="molecule type" value="Genomic_DNA"/>
</dbReference>
<feature type="transmembrane region" description="Helical" evidence="1">
    <location>
        <begin position="47"/>
        <end position="65"/>
    </location>
</feature>
<feature type="transmembrane region" description="Helical" evidence="1">
    <location>
        <begin position="258"/>
        <end position="279"/>
    </location>
</feature>
<reference evidence="4 5" key="1">
    <citation type="submission" date="2019-03" db="EMBL/GenBank/DDBJ databases">
        <authorList>
            <consortium name="Pathogen Informatics"/>
        </authorList>
    </citation>
    <scope>NUCLEOTIDE SEQUENCE [LARGE SCALE GENOMIC DNA]</scope>
    <source>
        <strain evidence="4 5">NCTC12998</strain>
    </source>
</reference>
<feature type="transmembrane region" description="Helical" evidence="1">
    <location>
        <begin position="71"/>
        <end position="92"/>
    </location>
</feature>
<protein>
    <submittedName>
        <fullName evidence="4">Predicted membrane protein</fullName>
    </submittedName>
</protein>
<feature type="transmembrane region" description="Helical" evidence="1">
    <location>
        <begin position="15"/>
        <end position="35"/>
    </location>
</feature>
<feature type="domain" description="Membrane iron-sulfur containing protein FtrD-like" evidence="3">
    <location>
        <begin position="310"/>
        <end position="413"/>
    </location>
</feature>
<name>A0A485AH53_RAOPL</name>
<feature type="transmembrane region" description="Helical" evidence="1">
    <location>
        <begin position="164"/>
        <end position="190"/>
    </location>
</feature>
<dbReference type="Pfam" id="PF04945">
    <property type="entry name" value="YHS"/>
    <property type="match status" value="1"/>
</dbReference>
<gene>
    <name evidence="4" type="ORF">NCTC12998_01444</name>
</gene>
<dbReference type="InterPro" id="IPR018758">
    <property type="entry name" value="FtrD-like"/>
</dbReference>
<proteinExistence type="predicted"/>
<dbReference type="Proteomes" id="UP000345637">
    <property type="component" value="Unassembled WGS sequence"/>
</dbReference>
<evidence type="ECO:0000259" key="3">
    <source>
        <dbReference type="Pfam" id="PF10080"/>
    </source>
</evidence>
<evidence type="ECO:0000313" key="4">
    <source>
        <dbReference type="EMBL" id="VFS60867.1"/>
    </source>
</evidence>
<feature type="transmembrane region" description="Helical" evidence="1">
    <location>
        <begin position="210"/>
        <end position="228"/>
    </location>
</feature>
<evidence type="ECO:0000313" key="5">
    <source>
        <dbReference type="Proteomes" id="UP000345637"/>
    </source>
</evidence>
<dbReference type="InterPro" id="IPR007029">
    <property type="entry name" value="YHS_dom"/>
</dbReference>
<organism evidence="4 5">
    <name type="scientific">Raoultella planticola</name>
    <name type="common">Klebsiella planticola</name>
    <dbReference type="NCBI Taxonomy" id="575"/>
    <lineage>
        <taxon>Bacteria</taxon>
        <taxon>Pseudomonadati</taxon>
        <taxon>Pseudomonadota</taxon>
        <taxon>Gammaproteobacteria</taxon>
        <taxon>Enterobacterales</taxon>
        <taxon>Enterobacteriaceae</taxon>
        <taxon>Klebsiella/Raoultella group</taxon>
        <taxon>Raoultella</taxon>
    </lineage>
</organism>
<keyword evidence="1" id="KW-0812">Transmembrane</keyword>
<sequence length="472" mass="52272">MRIAPYPPNRVEVMSYFFVTTLQVFFCITLLSSVLWGRGVSPSLRPLTWTLLTALASGLLAGLFIRGSQTLQLMLVSGEILLSVLFLLSFWWASPRLRYVWQWILVFGAARHWALDPNLGGLTSTHVLNTDLLLNLTALALAVALLCLAAVLCALLLRRMSWPYWPLAILLMILLWLPMFGNLLLLLMKLQIIPLLKPLLSFVAKVTNNAAGYSWLAAAVLLLLCLCWTPTLRRYARAVKAAAEPVTRRLALAERRSAVRLWLTTICCALVIAGGQLWWDLVASRPPRLSEAQPVSLAADGLVHIPLTQVRDGKLHRFVWVADDGKAVRFFVINRYPDKLRFGVVFDACLLCGDQGYVMEGNQVICVACGVHIFIPSIGKPGGCNPVPIDGWHNDERELTIPGAALAVGGNYFSTVLTIKVTDPVDGTALTNTAAEYKYSYAGRTWFFASEANYNRFRNAPETFVPGTAQEE</sequence>